<dbReference type="NCBIfam" id="TIGR00051">
    <property type="entry name" value="YbgC/FadM family acyl-CoA thioesterase"/>
    <property type="match status" value="1"/>
</dbReference>
<dbReference type="AlphaFoldDB" id="A0A5C1NJP1"/>
<organism evidence="3 4">
    <name type="scientific">Halomonas binhaiensis</name>
    <dbReference type="NCBI Taxonomy" id="2562282"/>
    <lineage>
        <taxon>Bacteria</taxon>
        <taxon>Pseudomonadati</taxon>
        <taxon>Pseudomonadota</taxon>
        <taxon>Gammaproteobacteria</taxon>
        <taxon>Oceanospirillales</taxon>
        <taxon>Halomonadaceae</taxon>
        <taxon>Halomonas</taxon>
    </lineage>
</organism>
<keyword evidence="2" id="KW-0378">Hydrolase</keyword>
<comment type="similarity">
    <text evidence="1">Belongs to the 4-hydroxybenzoyl-CoA thioesterase family.</text>
</comment>
<dbReference type="PANTHER" id="PTHR31793:SF24">
    <property type="entry name" value="LONG-CHAIN ACYL-COA THIOESTERASE FADM"/>
    <property type="match status" value="1"/>
</dbReference>
<dbReference type="PIRSF" id="PIRSF003230">
    <property type="entry name" value="YbgC"/>
    <property type="match status" value="1"/>
</dbReference>
<dbReference type="SUPFAM" id="SSF54637">
    <property type="entry name" value="Thioesterase/thiol ester dehydrase-isomerase"/>
    <property type="match status" value="1"/>
</dbReference>
<name>A0A5C1NJP1_9GAMM</name>
<gene>
    <name evidence="3" type="ORF">E4T21_10980</name>
</gene>
<dbReference type="Pfam" id="PF13279">
    <property type="entry name" value="4HBT_2"/>
    <property type="match status" value="1"/>
</dbReference>
<dbReference type="PANTHER" id="PTHR31793">
    <property type="entry name" value="4-HYDROXYBENZOYL-COA THIOESTERASE FAMILY MEMBER"/>
    <property type="match status" value="1"/>
</dbReference>
<protein>
    <submittedName>
        <fullName evidence="3">Acyl-CoA thioesterase</fullName>
    </submittedName>
</protein>
<dbReference type="RefSeq" id="WP_149285029.1">
    <property type="nucleotide sequence ID" value="NZ_CP038437.2"/>
</dbReference>
<accession>A0A5C1NJP1</accession>
<evidence type="ECO:0000256" key="1">
    <source>
        <dbReference type="ARBA" id="ARBA00005953"/>
    </source>
</evidence>
<dbReference type="OrthoDB" id="9799036at2"/>
<evidence type="ECO:0000313" key="4">
    <source>
        <dbReference type="Proteomes" id="UP000324285"/>
    </source>
</evidence>
<dbReference type="EMBL" id="CP038437">
    <property type="protein sequence ID" value="QEM82019.1"/>
    <property type="molecule type" value="Genomic_DNA"/>
</dbReference>
<evidence type="ECO:0000313" key="3">
    <source>
        <dbReference type="EMBL" id="QEM82019.1"/>
    </source>
</evidence>
<dbReference type="GO" id="GO:0047617">
    <property type="term" value="F:fatty acyl-CoA hydrolase activity"/>
    <property type="evidence" value="ECO:0007669"/>
    <property type="project" value="TreeGrafter"/>
</dbReference>
<evidence type="ECO:0000256" key="2">
    <source>
        <dbReference type="ARBA" id="ARBA00022801"/>
    </source>
</evidence>
<dbReference type="InterPro" id="IPR006684">
    <property type="entry name" value="YbgC/YbaW"/>
</dbReference>
<dbReference type="CDD" id="cd00586">
    <property type="entry name" value="4HBT"/>
    <property type="match status" value="1"/>
</dbReference>
<keyword evidence="4" id="KW-1185">Reference proteome</keyword>
<dbReference type="Proteomes" id="UP000324285">
    <property type="component" value="Chromosome"/>
</dbReference>
<dbReference type="Gene3D" id="3.10.129.10">
    <property type="entry name" value="Hotdog Thioesterase"/>
    <property type="match status" value="1"/>
</dbReference>
<proteinExistence type="inferred from homology"/>
<dbReference type="InterPro" id="IPR029069">
    <property type="entry name" value="HotDog_dom_sf"/>
</dbReference>
<reference evidence="3" key="1">
    <citation type="submission" date="2021-02" db="EMBL/GenBank/DDBJ databases">
        <title>Strain Y2R2, a novel species of the genus Halomonas.</title>
        <authorList>
            <person name="Huang H."/>
        </authorList>
    </citation>
    <scope>NUCLEOTIDE SEQUENCE</scope>
    <source>
        <strain evidence="3">Y2R2</strain>
    </source>
</reference>
<dbReference type="KEGG" id="hbh:E4T21_10980"/>
<sequence>MFMNTTSIELRVRGFHLDGYGHVNHARYLEFLEEGRWDYFDRHAGLMGVLSRGDVAFVVVNLNIDYRTAAVAGDDLEVRTHLADLGSRSARMSQQITRKHDGAMVARAVLTFVLLDVANNKAASIEGELREALEPLLVS</sequence>
<dbReference type="InterPro" id="IPR050563">
    <property type="entry name" value="4-hydroxybenzoyl-CoA_TE"/>
</dbReference>